<feature type="domain" description="POTRA" evidence="9">
    <location>
        <begin position="63"/>
        <end position="131"/>
    </location>
</feature>
<evidence type="ECO:0000259" key="9">
    <source>
        <dbReference type="PROSITE" id="PS51779"/>
    </source>
</evidence>
<accession>A0A919PZR2</accession>
<name>A0A919PZR2_9ACTN</name>
<gene>
    <name evidence="10" type="ORF">Dsi01nite_093160</name>
</gene>
<dbReference type="Pfam" id="PF08478">
    <property type="entry name" value="POTRA_1"/>
    <property type="match status" value="1"/>
</dbReference>
<evidence type="ECO:0000256" key="4">
    <source>
        <dbReference type="ARBA" id="ARBA00022692"/>
    </source>
</evidence>
<evidence type="ECO:0000256" key="3">
    <source>
        <dbReference type="ARBA" id="ARBA00022618"/>
    </source>
</evidence>
<protein>
    <recommendedName>
        <fullName evidence="9">POTRA domain-containing protein</fullName>
    </recommendedName>
</protein>
<keyword evidence="7" id="KW-0131">Cell cycle</keyword>
<evidence type="ECO:0000313" key="10">
    <source>
        <dbReference type="EMBL" id="GIG51275.1"/>
    </source>
</evidence>
<evidence type="ECO:0000256" key="7">
    <source>
        <dbReference type="ARBA" id="ARBA00023306"/>
    </source>
</evidence>
<evidence type="ECO:0000256" key="2">
    <source>
        <dbReference type="ARBA" id="ARBA00022475"/>
    </source>
</evidence>
<dbReference type="GO" id="GO:0005886">
    <property type="term" value="C:plasma membrane"/>
    <property type="evidence" value="ECO:0007669"/>
    <property type="project" value="TreeGrafter"/>
</dbReference>
<dbReference type="AlphaFoldDB" id="A0A919PZR2"/>
<dbReference type="PROSITE" id="PS51779">
    <property type="entry name" value="POTRA"/>
    <property type="match status" value="1"/>
</dbReference>
<evidence type="ECO:0000256" key="1">
    <source>
        <dbReference type="ARBA" id="ARBA00004370"/>
    </source>
</evidence>
<organism evidence="10 11">
    <name type="scientific">Dactylosporangium siamense</name>
    <dbReference type="NCBI Taxonomy" id="685454"/>
    <lineage>
        <taxon>Bacteria</taxon>
        <taxon>Bacillati</taxon>
        <taxon>Actinomycetota</taxon>
        <taxon>Actinomycetes</taxon>
        <taxon>Micromonosporales</taxon>
        <taxon>Micromonosporaceae</taxon>
        <taxon>Dactylosporangium</taxon>
    </lineage>
</organism>
<keyword evidence="2" id="KW-1003">Cell membrane</keyword>
<keyword evidence="6 8" id="KW-0472">Membrane</keyword>
<keyword evidence="5 8" id="KW-1133">Transmembrane helix</keyword>
<evidence type="ECO:0000256" key="5">
    <source>
        <dbReference type="ARBA" id="ARBA00022989"/>
    </source>
</evidence>
<dbReference type="Pfam" id="PF03799">
    <property type="entry name" value="FtsQ_DivIB_C"/>
    <property type="match status" value="1"/>
</dbReference>
<dbReference type="PANTHER" id="PTHR37820:SF1">
    <property type="entry name" value="CELL DIVISION PROTEIN FTSQ"/>
    <property type="match status" value="1"/>
</dbReference>
<sequence>MTSTRGWRLVLAPRSAPAGSSQRRFAKRARQHRLRVLLSWLVGLGVVGLLGGVVAIVYATPALGVHGIRVTGVSALTVQDVRSVAAVPAGTPLARLDLGAVERRVRSLPPVRSVVASKDYPRTLVLTVRERTAIAVVPRALGFTLLDADGVAYLPVSSAPAGLPVLRLAAPGAGDAATKAALTVLAALPAWLRDAMTALVADAPTRIRLELTESRVVVWGDAADNDAKVRVLQFTKIEPGKTLDVSAPGVVLER</sequence>
<reference evidence="10" key="1">
    <citation type="submission" date="2021-01" db="EMBL/GenBank/DDBJ databases">
        <title>Whole genome shotgun sequence of Dactylosporangium siamense NBRC 106093.</title>
        <authorList>
            <person name="Komaki H."/>
            <person name="Tamura T."/>
        </authorList>
    </citation>
    <scope>NUCLEOTIDE SEQUENCE</scope>
    <source>
        <strain evidence="10">NBRC 106093</strain>
    </source>
</reference>
<dbReference type="Gene3D" id="3.10.20.310">
    <property type="entry name" value="membrane protein fhac"/>
    <property type="match status" value="1"/>
</dbReference>
<feature type="transmembrane region" description="Helical" evidence="8">
    <location>
        <begin position="37"/>
        <end position="59"/>
    </location>
</feature>
<evidence type="ECO:0000256" key="6">
    <source>
        <dbReference type="ARBA" id="ARBA00023136"/>
    </source>
</evidence>
<dbReference type="InterPro" id="IPR050487">
    <property type="entry name" value="FtsQ_DivIB"/>
</dbReference>
<dbReference type="RefSeq" id="WP_203852891.1">
    <property type="nucleotide sequence ID" value="NZ_BAAAVW010000031.1"/>
</dbReference>
<dbReference type="PANTHER" id="PTHR37820">
    <property type="entry name" value="CELL DIVISION PROTEIN DIVIB"/>
    <property type="match status" value="1"/>
</dbReference>
<dbReference type="GO" id="GO:0051301">
    <property type="term" value="P:cell division"/>
    <property type="evidence" value="ECO:0007669"/>
    <property type="project" value="UniProtKB-KW"/>
</dbReference>
<keyword evidence="3" id="KW-0132">Cell division</keyword>
<dbReference type="EMBL" id="BONQ01000152">
    <property type="protein sequence ID" value="GIG51275.1"/>
    <property type="molecule type" value="Genomic_DNA"/>
</dbReference>
<dbReference type="InterPro" id="IPR034746">
    <property type="entry name" value="POTRA"/>
</dbReference>
<evidence type="ECO:0000313" key="11">
    <source>
        <dbReference type="Proteomes" id="UP000660611"/>
    </source>
</evidence>
<comment type="caution">
    <text evidence="10">The sequence shown here is derived from an EMBL/GenBank/DDBJ whole genome shotgun (WGS) entry which is preliminary data.</text>
</comment>
<keyword evidence="11" id="KW-1185">Reference proteome</keyword>
<dbReference type="InterPro" id="IPR013685">
    <property type="entry name" value="POTRA_FtsQ_type"/>
</dbReference>
<dbReference type="InterPro" id="IPR005548">
    <property type="entry name" value="Cell_div_FtsQ/DivIB_C"/>
</dbReference>
<proteinExistence type="predicted"/>
<keyword evidence="4 8" id="KW-0812">Transmembrane</keyword>
<evidence type="ECO:0000256" key="8">
    <source>
        <dbReference type="SAM" id="Phobius"/>
    </source>
</evidence>
<comment type="subcellular location">
    <subcellularLocation>
        <location evidence="1">Membrane</location>
    </subcellularLocation>
</comment>
<dbReference type="Proteomes" id="UP000660611">
    <property type="component" value="Unassembled WGS sequence"/>
</dbReference>